<proteinExistence type="predicted"/>
<reference evidence="1" key="1">
    <citation type="journal article" date="2021" name="Proc. Natl. Acad. Sci. U.S.A.">
        <title>A Catalog of Tens of Thousands of Viruses from Human Metagenomes Reveals Hidden Associations with Chronic Diseases.</title>
        <authorList>
            <person name="Tisza M.J."/>
            <person name="Buck C.B."/>
        </authorList>
    </citation>
    <scope>NUCLEOTIDE SEQUENCE</scope>
    <source>
        <strain evidence="1">CtZSu31</strain>
    </source>
</reference>
<evidence type="ECO:0000313" key="1">
    <source>
        <dbReference type="EMBL" id="DAD88752.1"/>
    </source>
</evidence>
<dbReference type="Pfam" id="PF25209">
    <property type="entry name" value="Phage_capsid_4"/>
    <property type="match status" value="1"/>
</dbReference>
<name>A0A8S5N2N7_9CAUD</name>
<accession>A0A8S5N2N7</accession>
<dbReference type="EMBL" id="BK015047">
    <property type="protein sequence ID" value="DAD88752.1"/>
    <property type="molecule type" value="Genomic_DNA"/>
</dbReference>
<sequence>MGIIFTEGSGLQDSIFGKSQEPIKMFLEKRGEAFEQQSLLPELFNMDSSSHWGEKLTTLTAMNGFQPVGENGNYPTDEMQEGYAKFLEHMTWKDSFAISREMVDDAKLMELKKQPANFITGYYRTREMFGAALFGGAIQRAATVSFRGKTFSTAGADGKSLFATDHPSKLGKAKQSNCFADAFSNKALAAMETEMQNFKGDNGEVLDVAPTGILIPNDYETKMAVFEAIGADKDPATANNGFNYNFGRWDVCVWPYLNQFVTAGTKPFIVYDKNYNKEYGSAVWLDRVKLEVRSEIAGNDANNWKGYARFIAGFNDWRGFAIGGITGATTLIS</sequence>
<organism evidence="1">
    <name type="scientific">Myoviridae sp. ctZSu31</name>
    <dbReference type="NCBI Taxonomy" id="2826665"/>
    <lineage>
        <taxon>Viruses</taxon>
        <taxon>Duplodnaviria</taxon>
        <taxon>Heunggongvirae</taxon>
        <taxon>Uroviricota</taxon>
        <taxon>Caudoviricetes</taxon>
    </lineage>
</organism>
<protein>
    <submittedName>
        <fullName evidence="1">Major capsid protein</fullName>
    </submittedName>
</protein>